<feature type="compositionally biased region" description="Acidic residues" evidence="1">
    <location>
        <begin position="82"/>
        <end position="100"/>
    </location>
</feature>
<comment type="caution">
    <text evidence="2">The sequence shown here is derived from an EMBL/GenBank/DDBJ whole genome shotgun (WGS) entry which is preliminary data.</text>
</comment>
<evidence type="ECO:0000313" key="3">
    <source>
        <dbReference type="Proteomes" id="UP001066276"/>
    </source>
</evidence>
<organism evidence="2 3">
    <name type="scientific">Pleurodeles waltl</name>
    <name type="common">Iberian ribbed newt</name>
    <dbReference type="NCBI Taxonomy" id="8319"/>
    <lineage>
        <taxon>Eukaryota</taxon>
        <taxon>Metazoa</taxon>
        <taxon>Chordata</taxon>
        <taxon>Craniata</taxon>
        <taxon>Vertebrata</taxon>
        <taxon>Euteleostomi</taxon>
        <taxon>Amphibia</taxon>
        <taxon>Batrachia</taxon>
        <taxon>Caudata</taxon>
        <taxon>Salamandroidea</taxon>
        <taxon>Salamandridae</taxon>
        <taxon>Pleurodelinae</taxon>
        <taxon>Pleurodeles</taxon>
    </lineage>
</organism>
<dbReference type="AlphaFoldDB" id="A0AAV7VRD6"/>
<keyword evidence="3" id="KW-1185">Reference proteome</keyword>
<proteinExistence type="predicted"/>
<protein>
    <submittedName>
        <fullName evidence="2">Uncharacterized protein</fullName>
    </submittedName>
</protein>
<feature type="region of interest" description="Disordered" evidence="1">
    <location>
        <begin position="40"/>
        <end position="103"/>
    </location>
</feature>
<reference evidence="2" key="1">
    <citation type="journal article" date="2022" name="bioRxiv">
        <title>Sequencing and chromosome-scale assembly of the giantPleurodeles waltlgenome.</title>
        <authorList>
            <person name="Brown T."/>
            <person name="Elewa A."/>
            <person name="Iarovenko S."/>
            <person name="Subramanian E."/>
            <person name="Araus A.J."/>
            <person name="Petzold A."/>
            <person name="Susuki M."/>
            <person name="Suzuki K.-i.T."/>
            <person name="Hayashi T."/>
            <person name="Toyoda A."/>
            <person name="Oliveira C."/>
            <person name="Osipova E."/>
            <person name="Leigh N.D."/>
            <person name="Simon A."/>
            <person name="Yun M.H."/>
        </authorList>
    </citation>
    <scope>NUCLEOTIDE SEQUENCE</scope>
    <source>
        <strain evidence="2">20211129_DDA</strain>
        <tissue evidence="2">Liver</tissue>
    </source>
</reference>
<sequence length="169" mass="18303">MGVRNVSHLASCNSVGWVSSTTPTSSSDWHLSRALVGGVSRSHDNVGTTTDAWDSDFRVPGIEKKDGHRSEGEKLPSASTATEEDREEESEMETNTEEDGAVNKRITGTCRESATLSGSRETSTFCHAPRGTWLNKVWSLFQGRCNPVQIQGRRGEGSEARGEASEEGT</sequence>
<dbReference type="Proteomes" id="UP001066276">
    <property type="component" value="Chromosome 2_1"/>
</dbReference>
<name>A0AAV7VRD6_PLEWA</name>
<evidence type="ECO:0000313" key="2">
    <source>
        <dbReference type="EMBL" id="KAJ1204245.1"/>
    </source>
</evidence>
<accession>A0AAV7VRD6</accession>
<dbReference type="EMBL" id="JANPWB010000003">
    <property type="protein sequence ID" value="KAJ1204245.1"/>
    <property type="molecule type" value="Genomic_DNA"/>
</dbReference>
<feature type="compositionally biased region" description="Basic and acidic residues" evidence="1">
    <location>
        <begin position="153"/>
        <end position="169"/>
    </location>
</feature>
<feature type="region of interest" description="Disordered" evidence="1">
    <location>
        <begin position="150"/>
        <end position="169"/>
    </location>
</feature>
<evidence type="ECO:0000256" key="1">
    <source>
        <dbReference type="SAM" id="MobiDB-lite"/>
    </source>
</evidence>
<gene>
    <name evidence="2" type="ORF">NDU88_008026</name>
</gene>
<feature type="compositionally biased region" description="Basic and acidic residues" evidence="1">
    <location>
        <begin position="55"/>
        <end position="74"/>
    </location>
</feature>